<sequence length="141" mass="14944">MLHHISFGVTDLHRSVRFYDAVLTCLGYQRVWTDFDEGDPDAAVGYGHAGGGDKFALKLRAGQQVVAGAGFHLAFAAPSQAAVDAFYAAALANGGFDNGPAGLRPDYGDHYYAAFVLDPDGYRIEAVLNQPDGETPSGCQC</sequence>
<reference evidence="2 3" key="1">
    <citation type="submission" date="2019-01" db="EMBL/GenBank/DDBJ databases">
        <authorList>
            <person name="Chen W.-M."/>
        </authorList>
    </citation>
    <scope>NUCLEOTIDE SEQUENCE [LARGE SCALE GENOMIC DNA]</scope>
    <source>
        <strain evidence="2 3">KYPC3</strain>
    </source>
</reference>
<gene>
    <name evidence="2" type="ORF">EOE67_13390</name>
</gene>
<dbReference type="RefSeq" id="WP_127699737.1">
    <property type="nucleotide sequence ID" value="NZ_SACS01000014.1"/>
</dbReference>
<dbReference type="PROSITE" id="PS51819">
    <property type="entry name" value="VOC"/>
    <property type="match status" value="1"/>
</dbReference>
<feature type="domain" description="VOC" evidence="1">
    <location>
        <begin position="1"/>
        <end position="129"/>
    </location>
</feature>
<dbReference type="InterPro" id="IPR004360">
    <property type="entry name" value="Glyas_Fos-R_dOase_dom"/>
</dbReference>
<dbReference type="SUPFAM" id="SSF54593">
    <property type="entry name" value="Glyoxalase/Bleomycin resistance protein/Dihydroxybiphenyl dioxygenase"/>
    <property type="match status" value="1"/>
</dbReference>
<evidence type="ECO:0000313" key="3">
    <source>
        <dbReference type="Proteomes" id="UP000283077"/>
    </source>
</evidence>
<dbReference type="Pfam" id="PF00903">
    <property type="entry name" value="Glyoxalase"/>
    <property type="match status" value="1"/>
</dbReference>
<name>A0A437QM44_9GAMM</name>
<protein>
    <submittedName>
        <fullName evidence="2">VOC family protein</fullName>
    </submittedName>
</protein>
<dbReference type="AlphaFoldDB" id="A0A437QM44"/>
<dbReference type="PANTHER" id="PTHR35006">
    <property type="entry name" value="GLYOXALASE FAMILY PROTEIN (AFU_ORTHOLOGUE AFUA_5G14830)"/>
    <property type="match status" value="1"/>
</dbReference>
<dbReference type="Proteomes" id="UP000283077">
    <property type="component" value="Unassembled WGS sequence"/>
</dbReference>
<proteinExistence type="predicted"/>
<keyword evidence="3" id="KW-1185">Reference proteome</keyword>
<dbReference type="CDD" id="cd07262">
    <property type="entry name" value="VOC_like"/>
    <property type="match status" value="1"/>
</dbReference>
<dbReference type="Gene3D" id="3.10.180.10">
    <property type="entry name" value="2,3-Dihydroxybiphenyl 1,2-Dioxygenase, domain 1"/>
    <property type="match status" value="1"/>
</dbReference>
<organism evidence="2 3">
    <name type="scientific">Rheinheimera riviphila</name>
    <dbReference type="NCBI Taxonomy" id="1834037"/>
    <lineage>
        <taxon>Bacteria</taxon>
        <taxon>Pseudomonadati</taxon>
        <taxon>Pseudomonadota</taxon>
        <taxon>Gammaproteobacteria</taxon>
        <taxon>Chromatiales</taxon>
        <taxon>Chromatiaceae</taxon>
        <taxon>Rheinheimera</taxon>
    </lineage>
</organism>
<dbReference type="InterPro" id="IPR037523">
    <property type="entry name" value="VOC_core"/>
</dbReference>
<dbReference type="EMBL" id="SACS01000014">
    <property type="protein sequence ID" value="RVU35583.1"/>
    <property type="molecule type" value="Genomic_DNA"/>
</dbReference>
<comment type="caution">
    <text evidence="2">The sequence shown here is derived from an EMBL/GenBank/DDBJ whole genome shotgun (WGS) entry which is preliminary data.</text>
</comment>
<dbReference type="PANTHER" id="PTHR35006:SF4">
    <property type="entry name" value="BLR7706 PROTEIN"/>
    <property type="match status" value="1"/>
</dbReference>
<dbReference type="InterPro" id="IPR029068">
    <property type="entry name" value="Glyas_Bleomycin-R_OHBP_Dase"/>
</dbReference>
<evidence type="ECO:0000259" key="1">
    <source>
        <dbReference type="PROSITE" id="PS51819"/>
    </source>
</evidence>
<dbReference type="OrthoDB" id="9800438at2"/>
<evidence type="ECO:0000313" key="2">
    <source>
        <dbReference type="EMBL" id="RVU35583.1"/>
    </source>
</evidence>
<accession>A0A437QM44</accession>